<gene>
    <name evidence="2" type="ORF">K0M31_012995</name>
</gene>
<dbReference type="EMBL" id="JAHYIQ010000034">
    <property type="protein sequence ID" value="KAK1119922.1"/>
    <property type="molecule type" value="Genomic_DNA"/>
</dbReference>
<proteinExistence type="predicted"/>
<evidence type="ECO:0000256" key="1">
    <source>
        <dbReference type="SAM" id="MobiDB-lite"/>
    </source>
</evidence>
<reference evidence="2" key="1">
    <citation type="submission" date="2021-10" db="EMBL/GenBank/DDBJ databases">
        <title>Melipona bicolor Genome sequencing and assembly.</title>
        <authorList>
            <person name="Araujo N.S."/>
            <person name="Arias M.C."/>
        </authorList>
    </citation>
    <scope>NUCLEOTIDE SEQUENCE</scope>
    <source>
        <strain evidence="2">USP_2M_L1-L4_2017</strain>
        <tissue evidence="2">Whole body</tissue>
    </source>
</reference>
<comment type="caution">
    <text evidence="2">The sequence shown here is derived from an EMBL/GenBank/DDBJ whole genome shotgun (WGS) entry which is preliminary data.</text>
</comment>
<accession>A0AA40KH01</accession>
<evidence type="ECO:0000313" key="2">
    <source>
        <dbReference type="EMBL" id="KAK1119922.1"/>
    </source>
</evidence>
<evidence type="ECO:0000313" key="3">
    <source>
        <dbReference type="Proteomes" id="UP001177670"/>
    </source>
</evidence>
<feature type="region of interest" description="Disordered" evidence="1">
    <location>
        <begin position="1"/>
        <end position="78"/>
    </location>
</feature>
<feature type="compositionally biased region" description="Basic and acidic residues" evidence="1">
    <location>
        <begin position="43"/>
        <end position="69"/>
    </location>
</feature>
<protein>
    <submittedName>
        <fullName evidence="2">Uncharacterized protein</fullName>
    </submittedName>
</protein>
<sequence length="134" mass="14893">MKERRSLIQENISIPRRVGGEGDREPRPRGRLTRHYQAEGNELEGKTNKEERETRGDGEQEGGSRESRRNGRRKLKSCEIRLPSELFSGGEATLAGEDELKVFPVDNVWPVAEAKTSTAANSVASTNECKRGGV</sequence>
<name>A0AA40KH01_9HYME</name>
<keyword evidence="3" id="KW-1185">Reference proteome</keyword>
<dbReference type="Proteomes" id="UP001177670">
    <property type="component" value="Unassembled WGS sequence"/>
</dbReference>
<dbReference type="AlphaFoldDB" id="A0AA40KH01"/>
<organism evidence="2 3">
    <name type="scientific">Melipona bicolor</name>
    <dbReference type="NCBI Taxonomy" id="60889"/>
    <lineage>
        <taxon>Eukaryota</taxon>
        <taxon>Metazoa</taxon>
        <taxon>Ecdysozoa</taxon>
        <taxon>Arthropoda</taxon>
        <taxon>Hexapoda</taxon>
        <taxon>Insecta</taxon>
        <taxon>Pterygota</taxon>
        <taxon>Neoptera</taxon>
        <taxon>Endopterygota</taxon>
        <taxon>Hymenoptera</taxon>
        <taxon>Apocrita</taxon>
        <taxon>Aculeata</taxon>
        <taxon>Apoidea</taxon>
        <taxon>Anthophila</taxon>
        <taxon>Apidae</taxon>
        <taxon>Melipona</taxon>
    </lineage>
</organism>
<feature type="compositionally biased region" description="Basic and acidic residues" evidence="1">
    <location>
        <begin position="18"/>
        <end position="28"/>
    </location>
</feature>